<protein>
    <submittedName>
        <fullName evidence="2">Mitochondrial carrier protein PET8</fullName>
    </submittedName>
</protein>
<dbReference type="EMBL" id="JAPCWZ010000005">
    <property type="protein sequence ID" value="KAK8863343.1"/>
    <property type="molecule type" value="Genomic_DNA"/>
</dbReference>
<dbReference type="Proteomes" id="UP001390339">
    <property type="component" value="Unassembled WGS sequence"/>
</dbReference>
<evidence type="ECO:0000313" key="2">
    <source>
        <dbReference type="EMBL" id="KAK8863343.1"/>
    </source>
</evidence>
<feature type="region of interest" description="Disordered" evidence="1">
    <location>
        <begin position="36"/>
        <end position="116"/>
    </location>
</feature>
<reference evidence="2 3" key="1">
    <citation type="journal article" date="2024" name="IMA Fungus">
        <title>Apiospora arundinis, a panoply of carbohydrate-active enzymes and secondary metabolites.</title>
        <authorList>
            <person name="Sorensen T."/>
            <person name="Petersen C."/>
            <person name="Muurmann A.T."/>
            <person name="Christiansen J.V."/>
            <person name="Brundto M.L."/>
            <person name="Overgaard C.K."/>
            <person name="Boysen A.T."/>
            <person name="Wollenberg R.D."/>
            <person name="Larsen T.O."/>
            <person name="Sorensen J.L."/>
            <person name="Nielsen K.L."/>
            <person name="Sondergaard T.E."/>
        </authorList>
    </citation>
    <scope>NUCLEOTIDE SEQUENCE [LARGE SCALE GENOMIC DNA]</scope>
    <source>
        <strain evidence="2 3">AAU 773</strain>
    </source>
</reference>
<feature type="compositionally biased region" description="Basic and acidic residues" evidence="1">
    <location>
        <begin position="37"/>
        <end position="54"/>
    </location>
</feature>
<feature type="compositionally biased region" description="Basic and acidic residues" evidence="1">
    <location>
        <begin position="61"/>
        <end position="92"/>
    </location>
</feature>
<evidence type="ECO:0000313" key="3">
    <source>
        <dbReference type="Proteomes" id="UP001390339"/>
    </source>
</evidence>
<proteinExistence type="predicted"/>
<comment type="caution">
    <text evidence="2">The sequence shown here is derived from an EMBL/GenBank/DDBJ whole genome shotgun (WGS) entry which is preliminary data.</text>
</comment>
<sequence length="116" mass="12669">MASRVLFQTSAAARSVAAAASRQTIAQRTIATTSILRHKEDHLHDDANNQEKHKQATNSEEAVKADRSSGGSSKEDISKLQEQTKKAAEKTHKTGTSMNDGLTFDEDVGMEKQKSR</sequence>
<name>A0ABR2IIE2_9PEZI</name>
<gene>
    <name evidence="2" type="ORF">PGQ11_009578</name>
</gene>
<organism evidence="2 3">
    <name type="scientific">Apiospora arundinis</name>
    <dbReference type="NCBI Taxonomy" id="335852"/>
    <lineage>
        <taxon>Eukaryota</taxon>
        <taxon>Fungi</taxon>
        <taxon>Dikarya</taxon>
        <taxon>Ascomycota</taxon>
        <taxon>Pezizomycotina</taxon>
        <taxon>Sordariomycetes</taxon>
        <taxon>Xylariomycetidae</taxon>
        <taxon>Amphisphaeriales</taxon>
        <taxon>Apiosporaceae</taxon>
        <taxon>Apiospora</taxon>
    </lineage>
</organism>
<accession>A0ABR2IIE2</accession>
<keyword evidence="3" id="KW-1185">Reference proteome</keyword>
<evidence type="ECO:0000256" key="1">
    <source>
        <dbReference type="SAM" id="MobiDB-lite"/>
    </source>
</evidence>